<dbReference type="InterPro" id="IPR009057">
    <property type="entry name" value="Homeodomain-like_sf"/>
</dbReference>
<feature type="region of interest" description="Disordered" evidence="9">
    <location>
        <begin position="81"/>
        <end position="106"/>
    </location>
</feature>
<dbReference type="InterPro" id="IPR001356">
    <property type="entry name" value="HD"/>
</dbReference>
<evidence type="ECO:0000256" key="2">
    <source>
        <dbReference type="ARBA" id="ARBA00022473"/>
    </source>
</evidence>
<evidence type="ECO:0000256" key="9">
    <source>
        <dbReference type="SAM" id="MobiDB-lite"/>
    </source>
</evidence>
<dbReference type="OMA" id="LQCTRYH"/>
<keyword evidence="11" id="KW-1185">Reference proteome</keyword>
<organism evidence="11 12">
    <name type="scientific">Biomphalaria glabrata</name>
    <name type="common">Bloodfluke planorb</name>
    <name type="synonym">Freshwater snail</name>
    <dbReference type="NCBI Taxonomy" id="6526"/>
    <lineage>
        <taxon>Eukaryota</taxon>
        <taxon>Metazoa</taxon>
        <taxon>Spiralia</taxon>
        <taxon>Lophotrochozoa</taxon>
        <taxon>Mollusca</taxon>
        <taxon>Gastropoda</taxon>
        <taxon>Heterobranchia</taxon>
        <taxon>Euthyneura</taxon>
        <taxon>Panpulmonata</taxon>
        <taxon>Hygrophila</taxon>
        <taxon>Lymnaeoidea</taxon>
        <taxon>Planorbidae</taxon>
        <taxon>Biomphalaria</taxon>
    </lineage>
</organism>
<dbReference type="CDD" id="cd00086">
    <property type="entry name" value="homeodomain"/>
    <property type="match status" value="1"/>
</dbReference>
<dbReference type="GeneID" id="129924948"/>
<dbReference type="InterPro" id="IPR050674">
    <property type="entry name" value="Msh_Homeobox_Regulators"/>
</dbReference>
<dbReference type="GO" id="GO:0005634">
    <property type="term" value="C:nucleus"/>
    <property type="evidence" value="ECO:0007669"/>
    <property type="project" value="UniProtKB-SubCell"/>
</dbReference>
<comment type="subcellular location">
    <subcellularLocation>
        <location evidence="1 7 8">Nucleus</location>
    </subcellularLocation>
</comment>
<dbReference type="Proteomes" id="UP001165740">
    <property type="component" value="Chromosome 3"/>
</dbReference>
<dbReference type="AlphaFoldDB" id="A0A9W2ZTY6"/>
<dbReference type="SUPFAM" id="SSF46689">
    <property type="entry name" value="Homeodomain-like"/>
    <property type="match status" value="1"/>
</dbReference>
<gene>
    <name evidence="12" type="primary">LOC129924948</name>
</gene>
<dbReference type="SMART" id="SM00389">
    <property type="entry name" value="HOX"/>
    <property type="match status" value="1"/>
</dbReference>
<protein>
    <submittedName>
        <fullName evidence="12">Homeobox protein MSH-B-like</fullName>
    </submittedName>
</protein>
<dbReference type="PROSITE" id="PS50071">
    <property type="entry name" value="HOMEOBOX_2"/>
    <property type="match status" value="1"/>
</dbReference>
<sequence length="304" mass="34902">MFDLAVVLSTKLVNISLLNSIARNSQMAIFPGMSALMNLSPRTRQSEGPSYDAMTAMPKPEIKFSIDSILGLSSSRTSPVCEQTFGQDYNHNKNNDHDDMDDDDDESIDVDDSLLEDNVHTECFSGDRTQLSGGEESIQYPWLQCTRYHPPKLQRSKKKEGHKKWKLGRNPRIPFTQHQLVVLEEKFRRTHYLSSMDVAELSSALNLTETRVKIWFQNRRARERRDKGGTQLQQSTVQKSFQPLTIPTVSWSVPTASNYVHYQQTLDFRSRYLVPSLGMYNTPEGNQVTEDCRDMKLHHLTDIQ</sequence>
<dbReference type="GO" id="GO:0000977">
    <property type="term" value="F:RNA polymerase II transcription regulatory region sequence-specific DNA binding"/>
    <property type="evidence" value="ECO:0007669"/>
    <property type="project" value="TreeGrafter"/>
</dbReference>
<evidence type="ECO:0000256" key="1">
    <source>
        <dbReference type="ARBA" id="ARBA00004123"/>
    </source>
</evidence>
<dbReference type="Gene3D" id="1.10.10.60">
    <property type="entry name" value="Homeodomain-like"/>
    <property type="match status" value="1"/>
</dbReference>
<comment type="similarity">
    <text evidence="6">Belongs to the Msh homeobox family.</text>
</comment>
<evidence type="ECO:0000256" key="5">
    <source>
        <dbReference type="ARBA" id="ARBA00023242"/>
    </source>
</evidence>
<evidence type="ECO:0000313" key="12">
    <source>
        <dbReference type="RefSeq" id="XP_055878461.1"/>
    </source>
</evidence>
<evidence type="ECO:0000313" key="11">
    <source>
        <dbReference type="Proteomes" id="UP001165740"/>
    </source>
</evidence>
<dbReference type="PROSITE" id="PS00027">
    <property type="entry name" value="HOMEOBOX_1"/>
    <property type="match status" value="1"/>
</dbReference>
<feature type="domain" description="Homeobox" evidence="10">
    <location>
        <begin position="166"/>
        <end position="226"/>
    </location>
</feature>
<dbReference type="RefSeq" id="XP_055878461.1">
    <property type="nucleotide sequence ID" value="XM_056022486.1"/>
</dbReference>
<proteinExistence type="inferred from homology"/>
<evidence type="ECO:0000256" key="3">
    <source>
        <dbReference type="ARBA" id="ARBA00023125"/>
    </source>
</evidence>
<dbReference type="GO" id="GO:0048598">
    <property type="term" value="P:embryonic morphogenesis"/>
    <property type="evidence" value="ECO:0007669"/>
    <property type="project" value="TreeGrafter"/>
</dbReference>
<keyword evidence="4 7" id="KW-0371">Homeobox</keyword>
<reference evidence="12" key="1">
    <citation type="submission" date="2025-08" db="UniProtKB">
        <authorList>
            <consortium name="RefSeq"/>
        </authorList>
    </citation>
    <scope>IDENTIFICATION</scope>
</reference>
<dbReference type="InterPro" id="IPR017970">
    <property type="entry name" value="Homeobox_CS"/>
</dbReference>
<evidence type="ECO:0000256" key="7">
    <source>
        <dbReference type="PROSITE-ProRule" id="PRU00108"/>
    </source>
</evidence>
<evidence type="ECO:0000256" key="4">
    <source>
        <dbReference type="ARBA" id="ARBA00023155"/>
    </source>
</evidence>
<feature type="DNA-binding region" description="Homeobox" evidence="7">
    <location>
        <begin position="168"/>
        <end position="227"/>
    </location>
</feature>
<keyword evidence="2" id="KW-0217">Developmental protein</keyword>
<dbReference type="GO" id="GO:0000981">
    <property type="term" value="F:DNA-binding transcription factor activity, RNA polymerase II-specific"/>
    <property type="evidence" value="ECO:0007669"/>
    <property type="project" value="InterPro"/>
</dbReference>
<evidence type="ECO:0000256" key="8">
    <source>
        <dbReference type="RuleBase" id="RU000682"/>
    </source>
</evidence>
<evidence type="ECO:0000259" key="10">
    <source>
        <dbReference type="PROSITE" id="PS50071"/>
    </source>
</evidence>
<accession>A0A9W2ZTY6</accession>
<name>A0A9W2ZTY6_BIOGL</name>
<evidence type="ECO:0000256" key="6">
    <source>
        <dbReference type="ARBA" id="ARBA00038425"/>
    </source>
</evidence>
<dbReference type="OrthoDB" id="1867783at2759"/>
<keyword evidence="3 7" id="KW-0238">DNA-binding</keyword>
<keyword evidence="5 7" id="KW-0539">Nucleus</keyword>
<dbReference type="PANTHER" id="PTHR24338">
    <property type="entry name" value="HOMEOBOX PROTEIN MSX"/>
    <property type="match status" value="1"/>
</dbReference>
<dbReference type="PANTHER" id="PTHR24338:SF0">
    <property type="entry name" value="MUSCLE SEGMENTATION HOMEOBOX"/>
    <property type="match status" value="1"/>
</dbReference>
<dbReference type="Pfam" id="PF00046">
    <property type="entry name" value="Homeodomain"/>
    <property type="match status" value="1"/>
</dbReference>